<dbReference type="GO" id="GO:0005789">
    <property type="term" value="C:endoplasmic reticulum membrane"/>
    <property type="evidence" value="ECO:0007669"/>
    <property type="project" value="TreeGrafter"/>
</dbReference>
<organism evidence="2 3">
    <name type="scientific">Diversispora eburnea</name>
    <dbReference type="NCBI Taxonomy" id="1213867"/>
    <lineage>
        <taxon>Eukaryota</taxon>
        <taxon>Fungi</taxon>
        <taxon>Fungi incertae sedis</taxon>
        <taxon>Mucoromycota</taxon>
        <taxon>Glomeromycotina</taxon>
        <taxon>Glomeromycetes</taxon>
        <taxon>Diversisporales</taxon>
        <taxon>Diversisporaceae</taxon>
        <taxon>Diversispora</taxon>
    </lineage>
</organism>
<reference evidence="2" key="1">
    <citation type="submission" date="2021-06" db="EMBL/GenBank/DDBJ databases">
        <authorList>
            <person name="Kallberg Y."/>
            <person name="Tangrot J."/>
            <person name="Rosling A."/>
        </authorList>
    </citation>
    <scope>NUCLEOTIDE SEQUENCE</scope>
    <source>
        <strain evidence="2">AZ414A</strain>
    </source>
</reference>
<dbReference type="InterPro" id="IPR002060">
    <property type="entry name" value="Squ/phyt_synthse"/>
</dbReference>
<protein>
    <submittedName>
        <fullName evidence="2">6511_t:CDS:1</fullName>
    </submittedName>
</protein>
<evidence type="ECO:0000313" key="2">
    <source>
        <dbReference type="EMBL" id="CAG8510844.1"/>
    </source>
</evidence>
<dbReference type="Gene3D" id="1.10.600.10">
    <property type="entry name" value="Farnesyl Diphosphate Synthase"/>
    <property type="match status" value="1"/>
</dbReference>
<dbReference type="Pfam" id="PF00494">
    <property type="entry name" value="SQS_PSY"/>
    <property type="match status" value="1"/>
</dbReference>
<sequence length="402" mass="47647">MSSLRKIEKIEKKNKRHSKRLSLHNLLNIVFPQKVNSPSPLSHIPANYLTHEQKREKCDELFKLASNSYRRMISQLDNDKRIIMSTYYILLRGMDTIEDDMTIPAEKKITILRNFYKLVQQRGWTFNKCGPNEKHRQLLVEFDVIIEEFLSFSPEIQDIFVDVVKDMGNGMADYILLQEKSKYYVITIEDYDRYCFHVCSIFCLGFGRIMNILNPELPDTDENYYLIKDVSFFIQKLDIIKDFREDFHQNRVYWPRVIWSQYANDVSEFLDPNNKERALKCLSAMTFNALSHLINSLEFLSKINDPVIFEIIALSIAVEFAYLTSIFRNHDVFTKHVTYQGINEVKSQCKNLRDICILFKSNVKTIMKKNDLKDSKNYLKINKSCKKIEQWCDRYLSNKMTM</sequence>
<comment type="caution">
    <text evidence="2">The sequence shown here is derived from an EMBL/GenBank/DDBJ whole genome shotgun (WGS) entry which is preliminary data.</text>
</comment>
<dbReference type="InterPro" id="IPR044844">
    <property type="entry name" value="Trans_IPPS_euk-type"/>
</dbReference>
<dbReference type="AlphaFoldDB" id="A0A9N9F5B7"/>
<dbReference type="InterPro" id="IPR006449">
    <property type="entry name" value="Squal_synth-like"/>
</dbReference>
<dbReference type="OrthoDB" id="431150at2759"/>
<dbReference type="PANTHER" id="PTHR11626:SF2">
    <property type="entry name" value="SQUALENE SYNTHASE"/>
    <property type="match status" value="1"/>
</dbReference>
<dbReference type="GO" id="GO:0006696">
    <property type="term" value="P:ergosterol biosynthetic process"/>
    <property type="evidence" value="ECO:0007669"/>
    <property type="project" value="TreeGrafter"/>
</dbReference>
<dbReference type="InterPro" id="IPR008949">
    <property type="entry name" value="Isoprenoid_synthase_dom_sf"/>
</dbReference>
<keyword evidence="3" id="KW-1185">Reference proteome</keyword>
<dbReference type="EMBL" id="CAJVPK010000441">
    <property type="protein sequence ID" value="CAG8510844.1"/>
    <property type="molecule type" value="Genomic_DNA"/>
</dbReference>
<dbReference type="GO" id="GO:0045338">
    <property type="term" value="P:farnesyl diphosphate metabolic process"/>
    <property type="evidence" value="ECO:0007669"/>
    <property type="project" value="InterPro"/>
</dbReference>
<accession>A0A9N9F5B7</accession>
<evidence type="ECO:0000256" key="1">
    <source>
        <dbReference type="ARBA" id="ARBA00006251"/>
    </source>
</evidence>
<dbReference type="GO" id="GO:0051996">
    <property type="term" value="F:squalene synthase [NAD(P)H] activity"/>
    <property type="evidence" value="ECO:0007669"/>
    <property type="project" value="InterPro"/>
</dbReference>
<proteinExistence type="inferred from homology"/>
<dbReference type="NCBIfam" id="TIGR01559">
    <property type="entry name" value="squal_synth"/>
    <property type="match status" value="1"/>
</dbReference>
<comment type="similarity">
    <text evidence="1">Belongs to the phytoene/squalene synthase family.</text>
</comment>
<gene>
    <name evidence="2" type="ORF">DEBURN_LOCUS5168</name>
</gene>
<dbReference type="PANTHER" id="PTHR11626">
    <property type="entry name" value="FARNESYL-DIPHOSPHATE FARNESYLTRANSFERASE"/>
    <property type="match status" value="1"/>
</dbReference>
<dbReference type="Proteomes" id="UP000789706">
    <property type="component" value="Unassembled WGS sequence"/>
</dbReference>
<evidence type="ECO:0000313" key="3">
    <source>
        <dbReference type="Proteomes" id="UP000789706"/>
    </source>
</evidence>
<dbReference type="SUPFAM" id="SSF48576">
    <property type="entry name" value="Terpenoid synthases"/>
    <property type="match status" value="1"/>
</dbReference>
<name>A0A9N9F5B7_9GLOM</name>